<dbReference type="InterPro" id="IPR003779">
    <property type="entry name" value="CMD-like"/>
</dbReference>
<dbReference type="Pfam" id="PF02627">
    <property type="entry name" value="CMD"/>
    <property type="match status" value="1"/>
</dbReference>
<dbReference type="Proteomes" id="UP001556692">
    <property type="component" value="Unassembled WGS sequence"/>
</dbReference>
<protein>
    <submittedName>
        <fullName evidence="2">Carboxymuconolactone decarboxylase family protein</fullName>
    </submittedName>
</protein>
<evidence type="ECO:0000259" key="1">
    <source>
        <dbReference type="Pfam" id="PF02627"/>
    </source>
</evidence>
<gene>
    <name evidence="2" type="ORF">ABGN05_07870</name>
</gene>
<dbReference type="Gene3D" id="1.20.1290.10">
    <property type="entry name" value="AhpD-like"/>
    <property type="match status" value="1"/>
</dbReference>
<accession>A0ABV3SFN3</accession>
<evidence type="ECO:0000313" key="2">
    <source>
        <dbReference type="EMBL" id="MEX0405572.1"/>
    </source>
</evidence>
<reference evidence="2 3" key="1">
    <citation type="submission" date="2024-05" db="EMBL/GenBank/DDBJ databases">
        <authorList>
            <person name="Jiang F."/>
        </authorList>
    </citation>
    <scope>NUCLEOTIDE SEQUENCE [LARGE SCALE GENOMIC DNA]</scope>
    <source>
        <strain evidence="2 3">LZ166</strain>
    </source>
</reference>
<comment type="caution">
    <text evidence="2">The sequence shown here is derived from an EMBL/GenBank/DDBJ whole genome shotgun (WGS) entry which is preliminary data.</text>
</comment>
<dbReference type="EMBL" id="JBDPGJ010000002">
    <property type="protein sequence ID" value="MEX0405572.1"/>
    <property type="molecule type" value="Genomic_DNA"/>
</dbReference>
<feature type="domain" description="Carboxymuconolactone decarboxylase-like" evidence="1">
    <location>
        <begin position="40"/>
        <end position="121"/>
    </location>
</feature>
<organism evidence="2 3">
    <name type="scientific">Aquibium pacificus</name>
    <dbReference type="NCBI Taxonomy" id="3153579"/>
    <lineage>
        <taxon>Bacteria</taxon>
        <taxon>Pseudomonadati</taxon>
        <taxon>Pseudomonadota</taxon>
        <taxon>Alphaproteobacteria</taxon>
        <taxon>Hyphomicrobiales</taxon>
        <taxon>Phyllobacteriaceae</taxon>
        <taxon>Aquibium</taxon>
    </lineage>
</organism>
<dbReference type="PANTHER" id="PTHR35446">
    <property type="entry name" value="SI:CH211-175M2.5"/>
    <property type="match status" value="1"/>
</dbReference>
<sequence>MAHLEPLDRESLPQFADRFERYDRIRGFLPNSILTMSRRPAIAEAFMQLNQAILYEGTVPEALKMMVAYMSSSAAGCRYCQAHMANLSSVYGVSDEKLQAMWYFEESDLFPESEKAALRLALNAGGVPNTADESHFDELKKHFSEAEIVEIVASIALFGYLNRWNDTMATAMEDVPQKLAERAIGPAGWQVGKHAASARQPKENEDNG</sequence>
<name>A0ABV3SFN3_9HYPH</name>
<evidence type="ECO:0000313" key="3">
    <source>
        <dbReference type="Proteomes" id="UP001556692"/>
    </source>
</evidence>
<dbReference type="RefSeq" id="WP_367953463.1">
    <property type="nucleotide sequence ID" value="NZ_JBDPGJ010000002.1"/>
</dbReference>
<proteinExistence type="predicted"/>
<dbReference type="SUPFAM" id="SSF69118">
    <property type="entry name" value="AhpD-like"/>
    <property type="match status" value="1"/>
</dbReference>
<dbReference type="InterPro" id="IPR029032">
    <property type="entry name" value="AhpD-like"/>
</dbReference>
<dbReference type="PANTHER" id="PTHR35446:SF2">
    <property type="entry name" value="CARBOXYMUCONOLACTONE DECARBOXYLASE-LIKE DOMAIN-CONTAINING PROTEIN"/>
    <property type="match status" value="1"/>
</dbReference>
<keyword evidence="3" id="KW-1185">Reference proteome</keyword>